<accession>A0A2N5U4T2</accession>
<comment type="caution">
    <text evidence="1">The sequence shown here is derived from an EMBL/GenBank/DDBJ whole genome shotgun (WGS) entry which is preliminary data.</text>
</comment>
<proteinExistence type="predicted"/>
<evidence type="ECO:0000313" key="2">
    <source>
        <dbReference type="Proteomes" id="UP000235392"/>
    </source>
</evidence>
<sequence length="113" mass="13047">MTPALKIGVALIRMITAHQFLNQLPGDSASQWELIDDQLKYKIQMWTGHRQQVFATLLVCRNQQLFTGRALIEDINFKWVWLPTDEEVKEYRLFMAGDTQGGDPFEGDDTITM</sequence>
<gene>
    <name evidence="1" type="ORF">PCASD_12398</name>
</gene>
<protein>
    <submittedName>
        <fullName evidence="1">Uncharacterized protein</fullName>
    </submittedName>
</protein>
<dbReference type="Proteomes" id="UP000235392">
    <property type="component" value="Unassembled WGS sequence"/>
</dbReference>
<reference evidence="1 2" key="1">
    <citation type="submission" date="2017-11" db="EMBL/GenBank/DDBJ databases">
        <title>De novo assembly and phasing of dikaryotic genomes from two isolates of Puccinia coronata f. sp. avenae, the causal agent of oat crown rust.</title>
        <authorList>
            <person name="Miller M.E."/>
            <person name="Zhang Y."/>
            <person name="Omidvar V."/>
            <person name="Sperschneider J."/>
            <person name="Schwessinger B."/>
            <person name="Raley C."/>
            <person name="Palmer J.M."/>
            <person name="Garnica D."/>
            <person name="Upadhyaya N."/>
            <person name="Rathjen J."/>
            <person name="Taylor J.M."/>
            <person name="Park R.F."/>
            <person name="Dodds P.N."/>
            <person name="Hirsch C.D."/>
            <person name="Kianian S.F."/>
            <person name="Figueroa M."/>
        </authorList>
    </citation>
    <scope>NUCLEOTIDE SEQUENCE [LARGE SCALE GENOMIC DNA]</scope>
    <source>
        <strain evidence="1">12SD80</strain>
    </source>
</reference>
<name>A0A2N5U4T2_9BASI</name>
<dbReference type="AlphaFoldDB" id="A0A2N5U4T2"/>
<organism evidence="1 2">
    <name type="scientific">Puccinia coronata f. sp. avenae</name>
    <dbReference type="NCBI Taxonomy" id="200324"/>
    <lineage>
        <taxon>Eukaryota</taxon>
        <taxon>Fungi</taxon>
        <taxon>Dikarya</taxon>
        <taxon>Basidiomycota</taxon>
        <taxon>Pucciniomycotina</taxon>
        <taxon>Pucciniomycetes</taxon>
        <taxon>Pucciniales</taxon>
        <taxon>Pucciniaceae</taxon>
        <taxon>Puccinia</taxon>
    </lineage>
</organism>
<evidence type="ECO:0000313" key="1">
    <source>
        <dbReference type="EMBL" id="PLW32732.1"/>
    </source>
</evidence>
<dbReference type="EMBL" id="PGCI01000236">
    <property type="protein sequence ID" value="PLW32732.1"/>
    <property type="molecule type" value="Genomic_DNA"/>
</dbReference>